<dbReference type="PROSITE" id="PS51257">
    <property type="entry name" value="PROKAR_LIPOPROTEIN"/>
    <property type="match status" value="1"/>
</dbReference>
<name>A0A1I7BC11_9FLAO</name>
<dbReference type="OrthoDB" id="1467787at2"/>
<organism evidence="1 2">
    <name type="scientific">Lishizhenia tianjinensis</name>
    <dbReference type="NCBI Taxonomy" id="477690"/>
    <lineage>
        <taxon>Bacteria</taxon>
        <taxon>Pseudomonadati</taxon>
        <taxon>Bacteroidota</taxon>
        <taxon>Flavobacteriia</taxon>
        <taxon>Flavobacteriales</taxon>
        <taxon>Crocinitomicaceae</taxon>
        <taxon>Lishizhenia</taxon>
    </lineage>
</organism>
<dbReference type="EMBL" id="FPAS01000005">
    <property type="protein sequence ID" value="SFT84684.1"/>
    <property type="molecule type" value="Genomic_DNA"/>
</dbReference>
<proteinExistence type="predicted"/>
<dbReference type="Proteomes" id="UP000236454">
    <property type="component" value="Unassembled WGS sequence"/>
</dbReference>
<sequence length="236" mass="27512">MKNLVHNVLLYSSLLILTTGCIKKSNKETRVHFHLFNPVTLEEFEGVQVKIYRMKSYILPKESKMELVWEGYTDASGRASYVFNAADKAKYEYIPEVDLSFTEGKELIFEPSPYYAISKDLENILNYCVVQKIQWIHHFKNINCFDANDKVRWRFKDLTLGSDNTWSYWFPHSGSNSFSPSGYFEGCTDHLTATRVDNQRIFLSQLEVTKNDSTYIIEDTLRLTGENGIDTLKLYY</sequence>
<keyword evidence="2" id="KW-1185">Reference proteome</keyword>
<evidence type="ECO:0000313" key="1">
    <source>
        <dbReference type="EMBL" id="SFT84684.1"/>
    </source>
</evidence>
<dbReference type="AlphaFoldDB" id="A0A1I7BC11"/>
<protein>
    <recommendedName>
        <fullName evidence="3">Lipoprotein</fullName>
    </recommendedName>
</protein>
<gene>
    <name evidence="1" type="ORF">SAMN05216474_2661</name>
</gene>
<evidence type="ECO:0000313" key="2">
    <source>
        <dbReference type="Proteomes" id="UP000236454"/>
    </source>
</evidence>
<accession>A0A1I7BC11</accession>
<evidence type="ECO:0008006" key="3">
    <source>
        <dbReference type="Google" id="ProtNLM"/>
    </source>
</evidence>
<reference evidence="1 2" key="1">
    <citation type="submission" date="2016-10" db="EMBL/GenBank/DDBJ databases">
        <authorList>
            <person name="de Groot N.N."/>
        </authorList>
    </citation>
    <scope>NUCLEOTIDE SEQUENCE [LARGE SCALE GENOMIC DNA]</scope>
    <source>
        <strain evidence="1 2">CGMCC 1.7005</strain>
    </source>
</reference>
<dbReference type="STRING" id="477690.SAMN05216474_2661"/>
<dbReference type="RefSeq" id="WP_090251359.1">
    <property type="nucleotide sequence ID" value="NZ_FPAS01000005.1"/>
</dbReference>